<dbReference type="InterPro" id="IPR010144">
    <property type="entry name" value="CRISPR-assoc_prot_Csd1-typ"/>
</dbReference>
<evidence type="ECO:0000313" key="2">
    <source>
        <dbReference type="Proteomes" id="UP000029579"/>
    </source>
</evidence>
<name>A0A095X2V5_9FIRM</name>
<evidence type="ECO:0000313" key="1">
    <source>
        <dbReference type="EMBL" id="KGF04051.1"/>
    </source>
</evidence>
<dbReference type="OrthoDB" id="5389988at2"/>
<reference evidence="1 2" key="1">
    <citation type="submission" date="2014-07" db="EMBL/GenBank/DDBJ databases">
        <authorList>
            <person name="McCorrison J."/>
            <person name="Sanka R."/>
            <person name="Torralba M."/>
            <person name="Gillis M."/>
            <person name="Haft D.H."/>
            <person name="Methe B."/>
            <person name="Sutton G."/>
            <person name="Nelson K.E."/>
        </authorList>
    </citation>
    <scope>NUCLEOTIDE SEQUENCE [LARGE SCALE GENOMIC DNA]</scope>
    <source>
        <strain evidence="1 2">S7-1-13</strain>
    </source>
</reference>
<protein>
    <submittedName>
        <fullName evidence="1">CRISPR-associated protein Csd1</fullName>
    </submittedName>
</protein>
<dbReference type="AlphaFoldDB" id="A0A095X2V5"/>
<comment type="caution">
    <text evidence="1">The sequence shown here is derived from an EMBL/GenBank/DDBJ whole genome shotgun (WGS) entry which is preliminary data.</text>
</comment>
<sequence>MSFFTTLFKSYNYGLNHGMIDKNDDNTYLILPLYHNSMKSNGKNIIEIKLDKASNLLEAYFLKSDEIVIFPVTEDSVSRSSGVSPHPLFDNFDYLVKDNNKKSLSYLDGISGWLNYENIDFVRIFYNFINRDKAFDEILTKLYGDYKIKNQKIIEYIDKSSGNGKKSNADFSKIYLSYKIENYDGLRDVSITENKTLHKKYIDYVNYILKNDKDTPKITCNISGEKDYLCLKHKPLLGSAKLISQITANNENFYGRFTDPSQTIKIGKNTSQKIMQMAKALLDCKNTSRWLGGMTYAISWFSDDIQNESNLDLTKNIKLVNKVSKNNFLNKNIKFEVHPDNNTGFKFADEISENIVKSFTNGKILFSDNSSYYFAVVDKISNGRVSVRYFNEIKSSELIVNLKKWQENYHWFGYSNDNGQFNYTPGLRRFIFAAYGTERDGKLEIDKDSFSTSQFSNIMAAVVEGRQMPQNIIKALEINIRNRQKYNNAWNEIELCTLAALRNKEEIDNNMLDRKKLDRSYLYGRLLALYELIEANTYSNDDARITNAEKLWSSFINNPVTINFRLRTLVMPYRFKLKADEKKRKLCENIDNEITTVSNLISDNYGDKDPSYNKPLGPGFIFGYEGQKNYIEYLNYKKSIEIDKEN</sequence>
<dbReference type="Pfam" id="PF09709">
    <property type="entry name" value="Cas_Csd1"/>
    <property type="match status" value="1"/>
</dbReference>
<gene>
    <name evidence="1" type="ORF">HMPREF1630_05335</name>
</gene>
<dbReference type="eggNOG" id="COG5632">
    <property type="taxonomic scope" value="Bacteria"/>
</dbReference>
<organism evidence="1 2">
    <name type="scientific">Anaerococcus lactolyticus S7-1-13</name>
    <dbReference type="NCBI Taxonomy" id="1284686"/>
    <lineage>
        <taxon>Bacteria</taxon>
        <taxon>Bacillati</taxon>
        <taxon>Bacillota</taxon>
        <taxon>Tissierellia</taxon>
        <taxon>Tissierellales</taxon>
        <taxon>Peptoniphilaceae</taxon>
        <taxon>Anaerococcus</taxon>
    </lineage>
</organism>
<dbReference type="Proteomes" id="UP000029579">
    <property type="component" value="Unassembled WGS sequence"/>
</dbReference>
<dbReference type="EMBL" id="JRMW01000034">
    <property type="protein sequence ID" value="KGF04051.1"/>
    <property type="molecule type" value="Genomic_DNA"/>
</dbReference>
<proteinExistence type="predicted"/>
<accession>A0A095X2V5</accession>